<name>A0A830F7A8_9EURY</name>
<dbReference type="AlphaFoldDB" id="A0A830F7A8"/>
<dbReference type="Proteomes" id="UP000614221">
    <property type="component" value="Unassembled WGS sequence"/>
</dbReference>
<evidence type="ECO:0000313" key="2">
    <source>
        <dbReference type="EMBL" id="GGK82842.1"/>
    </source>
</evidence>
<organism evidence="2 3">
    <name type="scientific">Haloarcula sebkhae</name>
    <dbReference type="NCBI Taxonomy" id="932660"/>
    <lineage>
        <taxon>Archaea</taxon>
        <taxon>Methanobacteriati</taxon>
        <taxon>Methanobacteriota</taxon>
        <taxon>Stenosarchaea group</taxon>
        <taxon>Halobacteria</taxon>
        <taxon>Halobacteriales</taxon>
        <taxon>Haloarculaceae</taxon>
        <taxon>Haloarcula</taxon>
    </lineage>
</organism>
<reference evidence="2" key="2">
    <citation type="submission" date="2020-09" db="EMBL/GenBank/DDBJ databases">
        <authorList>
            <person name="Sun Q."/>
            <person name="Ohkuma M."/>
        </authorList>
    </citation>
    <scope>NUCLEOTIDE SEQUENCE</scope>
    <source>
        <strain evidence="2">JCM 19018</strain>
    </source>
</reference>
<dbReference type="EMBL" id="BMPD01000010">
    <property type="protein sequence ID" value="GGK82842.1"/>
    <property type="molecule type" value="Genomic_DNA"/>
</dbReference>
<feature type="region of interest" description="Disordered" evidence="1">
    <location>
        <begin position="29"/>
        <end position="48"/>
    </location>
</feature>
<protein>
    <submittedName>
        <fullName evidence="2">Uncharacterized protein</fullName>
    </submittedName>
</protein>
<comment type="caution">
    <text evidence="2">The sequence shown here is derived from an EMBL/GenBank/DDBJ whole genome shotgun (WGS) entry which is preliminary data.</text>
</comment>
<evidence type="ECO:0000313" key="3">
    <source>
        <dbReference type="Proteomes" id="UP000614221"/>
    </source>
</evidence>
<evidence type="ECO:0000256" key="1">
    <source>
        <dbReference type="SAM" id="MobiDB-lite"/>
    </source>
</evidence>
<sequence>MGKSRRNVLLAVFLGVGALKAGGDYFGNQSAEGSDNQSSEGTDGVDLDDVGTLEDLQATPSAQSETLYHERQNVLLQPGQGFAETFRNTGENTLRVRIPEFPTVGGFAGLYTYQEWTRIRDQVEQGGDWETGDPLETIPVDPEQSVYEFPVEMDGRYALVLRLRESSSETNVEFEYWVFD</sequence>
<proteinExistence type="predicted"/>
<feature type="compositionally biased region" description="Polar residues" evidence="1">
    <location>
        <begin position="29"/>
        <end position="39"/>
    </location>
</feature>
<accession>A0A830F7A8</accession>
<dbReference type="RefSeq" id="WP_188980480.1">
    <property type="nucleotide sequence ID" value="NZ_BMPD01000010.1"/>
</dbReference>
<reference evidence="2" key="1">
    <citation type="journal article" date="2014" name="Int. J. Syst. Evol. Microbiol.">
        <title>Complete genome sequence of Corynebacterium casei LMG S-19264T (=DSM 44701T), isolated from a smear-ripened cheese.</title>
        <authorList>
            <consortium name="US DOE Joint Genome Institute (JGI-PGF)"/>
            <person name="Walter F."/>
            <person name="Albersmeier A."/>
            <person name="Kalinowski J."/>
            <person name="Ruckert C."/>
        </authorList>
    </citation>
    <scope>NUCLEOTIDE SEQUENCE</scope>
    <source>
        <strain evidence="2">JCM 19018</strain>
    </source>
</reference>
<gene>
    <name evidence="2" type="ORF">GCM10009067_38850</name>
</gene>